<reference evidence="8 9" key="2">
    <citation type="submission" date="2018-11" db="EMBL/GenBank/DDBJ databases">
        <authorList>
            <consortium name="Pathogen Informatics"/>
        </authorList>
    </citation>
    <scope>NUCLEOTIDE SEQUENCE [LARGE SCALE GENOMIC DNA]</scope>
</reference>
<evidence type="ECO:0000256" key="3">
    <source>
        <dbReference type="ARBA" id="ARBA00005995"/>
    </source>
</evidence>
<evidence type="ECO:0000256" key="6">
    <source>
        <dbReference type="ARBA" id="ARBA00023002"/>
    </source>
</evidence>
<feature type="domain" description="SWIRM" evidence="7">
    <location>
        <begin position="1"/>
        <end position="54"/>
    </location>
</feature>
<name>A0A183DXD1_9BILA</name>
<dbReference type="Gene3D" id="1.10.10.10">
    <property type="entry name" value="Winged helix-like DNA-binding domain superfamily/Winged helix DNA-binding domain"/>
    <property type="match status" value="1"/>
</dbReference>
<dbReference type="Gene3D" id="3.50.50.60">
    <property type="entry name" value="FAD/NAD(P)-binding domain"/>
    <property type="match status" value="1"/>
</dbReference>
<dbReference type="InterPro" id="IPR007526">
    <property type="entry name" value="SWIRM"/>
</dbReference>
<dbReference type="InterPro" id="IPR036388">
    <property type="entry name" value="WH-like_DNA-bd_sf"/>
</dbReference>
<dbReference type="GO" id="GO:0140682">
    <property type="term" value="F:FAD-dependent H3K4me/H3K4me3 demethylase activity"/>
    <property type="evidence" value="ECO:0007669"/>
    <property type="project" value="UniProtKB-ARBA"/>
</dbReference>
<dbReference type="InterPro" id="IPR002937">
    <property type="entry name" value="Amino_oxidase"/>
</dbReference>
<dbReference type="Pfam" id="PF04433">
    <property type="entry name" value="SWIRM"/>
    <property type="match status" value="1"/>
</dbReference>
<sequence>MWRRNICEELQFRDFMKEIPAPYNSDPSLARRIFNFLQRFGYINVGIFTSSGPPLKPYQKRVIVIGAGIAGIVAARQLRRFGLDVVVLEARNRIGGRIATHIKSEINPENPEDERKSKRTVIELGASYIYDSYVNPLMTLISPGRNEAVVRALHRLLSAATYLAQSSKITSINNRALSLGETFDIMNEQLDCLLQARRKSFFSKYHDLLIKLKSIQDDVSVEFFFLFEDQQNVGGVPSTD</sequence>
<comment type="similarity">
    <text evidence="3">Belongs to the flavin monoamine oxidase family.</text>
</comment>
<comment type="subcellular location">
    <subcellularLocation>
        <location evidence="2">Nucleus</location>
    </subcellularLocation>
</comment>
<dbReference type="PANTHER" id="PTHR10742:SF410">
    <property type="entry name" value="LYSINE-SPECIFIC HISTONE DEMETHYLASE 2"/>
    <property type="match status" value="1"/>
</dbReference>
<dbReference type="OrthoDB" id="9982100at2759"/>
<evidence type="ECO:0000313" key="8">
    <source>
        <dbReference type="EMBL" id="VDN22175.1"/>
    </source>
</evidence>
<keyword evidence="4" id="KW-0285">Flavoprotein</keyword>
<dbReference type="AlphaFoldDB" id="A0A183DXD1"/>
<keyword evidence="5" id="KW-0274">FAD</keyword>
<evidence type="ECO:0000313" key="10">
    <source>
        <dbReference type="WBParaSite" id="GPUH_0001338701-mRNA-1"/>
    </source>
</evidence>
<accession>A0A183DXD1</accession>
<dbReference type="Proteomes" id="UP000271098">
    <property type="component" value="Unassembled WGS sequence"/>
</dbReference>
<dbReference type="InterPro" id="IPR050281">
    <property type="entry name" value="Flavin_monoamine_oxidase"/>
</dbReference>
<protein>
    <submittedName>
        <fullName evidence="10">SWIRM domain-containing protein</fullName>
    </submittedName>
</protein>
<dbReference type="SUPFAM" id="SSF46689">
    <property type="entry name" value="Homeodomain-like"/>
    <property type="match status" value="1"/>
</dbReference>
<keyword evidence="9" id="KW-1185">Reference proteome</keyword>
<comment type="cofactor">
    <cofactor evidence="1">
        <name>FAD</name>
        <dbReference type="ChEBI" id="CHEBI:57692"/>
    </cofactor>
</comment>
<evidence type="ECO:0000256" key="2">
    <source>
        <dbReference type="ARBA" id="ARBA00004123"/>
    </source>
</evidence>
<organism evidence="10">
    <name type="scientific">Gongylonema pulchrum</name>
    <dbReference type="NCBI Taxonomy" id="637853"/>
    <lineage>
        <taxon>Eukaryota</taxon>
        <taxon>Metazoa</taxon>
        <taxon>Ecdysozoa</taxon>
        <taxon>Nematoda</taxon>
        <taxon>Chromadorea</taxon>
        <taxon>Rhabditida</taxon>
        <taxon>Spirurina</taxon>
        <taxon>Spiruromorpha</taxon>
        <taxon>Spiruroidea</taxon>
        <taxon>Gongylonematidae</taxon>
        <taxon>Gongylonema</taxon>
    </lineage>
</organism>
<evidence type="ECO:0000256" key="1">
    <source>
        <dbReference type="ARBA" id="ARBA00001974"/>
    </source>
</evidence>
<dbReference type="WBParaSite" id="GPUH_0001338701-mRNA-1">
    <property type="protein sequence ID" value="GPUH_0001338701-mRNA-1"/>
    <property type="gene ID" value="GPUH_0001338701"/>
</dbReference>
<evidence type="ECO:0000313" key="9">
    <source>
        <dbReference type="Proteomes" id="UP000271098"/>
    </source>
</evidence>
<dbReference type="PROSITE" id="PS50934">
    <property type="entry name" value="SWIRM"/>
    <property type="match status" value="1"/>
</dbReference>
<evidence type="ECO:0000256" key="5">
    <source>
        <dbReference type="ARBA" id="ARBA00022827"/>
    </source>
</evidence>
<reference evidence="10" key="1">
    <citation type="submission" date="2016-06" db="UniProtKB">
        <authorList>
            <consortium name="WormBaseParasite"/>
        </authorList>
    </citation>
    <scope>IDENTIFICATION</scope>
</reference>
<evidence type="ECO:0000259" key="7">
    <source>
        <dbReference type="PROSITE" id="PS50934"/>
    </source>
</evidence>
<dbReference type="InterPro" id="IPR009057">
    <property type="entry name" value="Homeodomain-like_sf"/>
</dbReference>
<gene>
    <name evidence="8" type="ORF">GPUH_LOCUS13373</name>
</gene>
<dbReference type="GO" id="GO:0005634">
    <property type="term" value="C:nucleus"/>
    <property type="evidence" value="ECO:0007669"/>
    <property type="project" value="UniProtKB-SubCell"/>
</dbReference>
<dbReference type="EMBL" id="UYRT01080159">
    <property type="protein sequence ID" value="VDN22175.1"/>
    <property type="molecule type" value="Genomic_DNA"/>
</dbReference>
<dbReference type="SUPFAM" id="SSF51905">
    <property type="entry name" value="FAD/NAD(P)-binding domain"/>
    <property type="match status" value="1"/>
</dbReference>
<dbReference type="PANTHER" id="PTHR10742">
    <property type="entry name" value="FLAVIN MONOAMINE OXIDASE"/>
    <property type="match status" value="1"/>
</dbReference>
<keyword evidence="6" id="KW-0560">Oxidoreductase</keyword>
<proteinExistence type="inferred from homology"/>
<dbReference type="Pfam" id="PF01593">
    <property type="entry name" value="Amino_oxidase"/>
    <property type="match status" value="1"/>
</dbReference>
<dbReference type="InterPro" id="IPR036188">
    <property type="entry name" value="FAD/NAD-bd_sf"/>
</dbReference>
<evidence type="ECO:0000256" key="4">
    <source>
        <dbReference type="ARBA" id="ARBA00022630"/>
    </source>
</evidence>